<keyword evidence="2 5" id="KW-0812">Transmembrane</keyword>
<feature type="transmembrane region" description="Helical" evidence="5">
    <location>
        <begin position="107"/>
        <end position="125"/>
    </location>
</feature>
<dbReference type="InterPro" id="IPR051598">
    <property type="entry name" value="TSUP/Inactive_protease-like"/>
</dbReference>
<evidence type="ECO:0000256" key="5">
    <source>
        <dbReference type="RuleBase" id="RU363041"/>
    </source>
</evidence>
<feature type="transmembrane region" description="Helical" evidence="5">
    <location>
        <begin position="41"/>
        <end position="61"/>
    </location>
</feature>
<feature type="transmembrane region" description="Helical" evidence="5">
    <location>
        <begin position="139"/>
        <end position="172"/>
    </location>
</feature>
<dbReference type="RefSeq" id="WP_005978699.1">
    <property type="nucleotide sequence ID" value="NZ_CABKNW010000004.1"/>
</dbReference>
<dbReference type="AlphaFoldDB" id="A0AAX2J7L9"/>
<dbReference type="Proteomes" id="UP000249008">
    <property type="component" value="Chromosome 1"/>
</dbReference>
<evidence type="ECO:0000313" key="7">
    <source>
        <dbReference type="Proteomes" id="UP000249008"/>
    </source>
</evidence>
<evidence type="ECO:0000256" key="1">
    <source>
        <dbReference type="ARBA" id="ARBA00004141"/>
    </source>
</evidence>
<keyword evidence="5" id="KW-1003">Cell membrane</keyword>
<gene>
    <name evidence="6" type="ORF">NCTC12112_00070</name>
</gene>
<dbReference type="PANTHER" id="PTHR43701:SF2">
    <property type="entry name" value="MEMBRANE TRANSPORTER PROTEIN YJNA-RELATED"/>
    <property type="match status" value="1"/>
</dbReference>
<name>A0AAX2J7L9_9FUSO</name>
<evidence type="ECO:0000256" key="4">
    <source>
        <dbReference type="ARBA" id="ARBA00023136"/>
    </source>
</evidence>
<organism evidence="6 7">
    <name type="scientific">Fusobacterium ulcerans</name>
    <dbReference type="NCBI Taxonomy" id="861"/>
    <lineage>
        <taxon>Bacteria</taxon>
        <taxon>Fusobacteriati</taxon>
        <taxon>Fusobacteriota</taxon>
        <taxon>Fusobacteriia</taxon>
        <taxon>Fusobacteriales</taxon>
        <taxon>Fusobacteriaceae</taxon>
        <taxon>Fusobacterium</taxon>
    </lineage>
</organism>
<comment type="subcellular location">
    <subcellularLocation>
        <location evidence="5">Cell membrane</location>
        <topology evidence="5">Multi-pass membrane protein</topology>
    </subcellularLocation>
    <subcellularLocation>
        <location evidence="1">Membrane</location>
        <topology evidence="1">Multi-pass membrane protein</topology>
    </subcellularLocation>
</comment>
<dbReference type="GeneID" id="78454671"/>
<feature type="transmembrane region" description="Helical" evidence="5">
    <location>
        <begin position="178"/>
        <end position="196"/>
    </location>
</feature>
<dbReference type="PANTHER" id="PTHR43701">
    <property type="entry name" value="MEMBRANE TRANSPORTER PROTEIN MJ0441-RELATED"/>
    <property type="match status" value="1"/>
</dbReference>
<feature type="transmembrane region" description="Helical" evidence="5">
    <location>
        <begin position="240"/>
        <end position="260"/>
    </location>
</feature>
<dbReference type="InterPro" id="IPR002781">
    <property type="entry name" value="TM_pro_TauE-like"/>
</dbReference>
<accession>A0AAX2J7L9</accession>
<evidence type="ECO:0000256" key="3">
    <source>
        <dbReference type="ARBA" id="ARBA00022989"/>
    </source>
</evidence>
<sequence length="261" mass="27996">MLIVFLLVSFFSSLVGSICGIGGGVIIKPVLDATGTMSVTAISFLSGCTVLSMSIISVAKAMKNSTVKINTKITTWLAIGSVLGGMTGKVMFQVVKEVLQNENRTGAVQSIVMIFITLGTLIYTAKKNDIKTHNFENKILCFIIGVILGILSSFLGIGGGPINLVILIFFFSMTTKEAAINSIYIILFSQIASLLHTILARKIPEVSVLYLGLMVLGGVCGGMAGSIVNKKISEEKVDKLFMGLMLVIVFINIYNAYVFMK</sequence>
<dbReference type="Pfam" id="PF01925">
    <property type="entry name" value="TauE"/>
    <property type="match status" value="1"/>
</dbReference>
<dbReference type="GO" id="GO:0005886">
    <property type="term" value="C:plasma membrane"/>
    <property type="evidence" value="ECO:0007669"/>
    <property type="project" value="UniProtKB-SubCell"/>
</dbReference>
<keyword evidence="3 5" id="KW-1133">Transmembrane helix</keyword>
<dbReference type="EMBL" id="LS483487">
    <property type="protein sequence ID" value="SQI99361.1"/>
    <property type="molecule type" value="Genomic_DNA"/>
</dbReference>
<dbReference type="KEGG" id="ful:C4N20_07615"/>
<evidence type="ECO:0000256" key="2">
    <source>
        <dbReference type="ARBA" id="ARBA00022692"/>
    </source>
</evidence>
<reference evidence="6 7" key="1">
    <citation type="submission" date="2018-06" db="EMBL/GenBank/DDBJ databases">
        <authorList>
            <consortium name="Pathogen Informatics"/>
            <person name="Doyle S."/>
        </authorList>
    </citation>
    <scope>NUCLEOTIDE SEQUENCE [LARGE SCALE GENOMIC DNA]</scope>
    <source>
        <strain evidence="6 7">NCTC12112</strain>
    </source>
</reference>
<evidence type="ECO:0000313" key="6">
    <source>
        <dbReference type="EMBL" id="SQI99361.1"/>
    </source>
</evidence>
<comment type="similarity">
    <text evidence="5">Belongs to the 4-toluene sulfonate uptake permease (TSUP) (TC 2.A.102) family.</text>
</comment>
<proteinExistence type="inferred from homology"/>
<keyword evidence="4 5" id="KW-0472">Membrane</keyword>
<protein>
    <recommendedName>
        <fullName evidence="5">Probable membrane transporter protein</fullName>
    </recommendedName>
</protein>
<feature type="transmembrane region" description="Helical" evidence="5">
    <location>
        <begin position="208"/>
        <end position="228"/>
    </location>
</feature>